<gene>
    <name evidence="1" type="ORF">Nfla_6501</name>
</gene>
<dbReference type="AlphaFoldDB" id="E7DQ22"/>
<protein>
    <submittedName>
        <fullName evidence="1">Uncharacterized protein</fullName>
    </submittedName>
</protein>
<accession>E7DQ22</accession>
<evidence type="ECO:0000313" key="1">
    <source>
        <dbReference type="EMBL" id="ADO19180.1"/>
    </source>
</evidence>
<organism evidence="1">
    <name type="scientific">Nostoc flagelliforme str. Sunitezuoqi</name>
    <dbReference type="NCBI Taxonomy" id="676037"/>
    <lineage>
        <taxon>Bacteria</taxon>
        <taxon>Bacillati</taxon>
        <taxon>Cyanobacteriota</taxon>
        <taxon>Cyanophyceae</taxon>
        <taxon>Nostocales</taxon>
        <taxon>Nostocaceae</taxon>
        <taxon>Nostoc</taxon>
    </lineage>
</organism>
<name>E7DQ22_9NOSO</name>
<sequence>MRAKAPRYLGFAKNIIDTAGLIYSWQVPNSEVLKIRGINDLFNSAASTPAVRHRSEIAVFIENLAMRF</sequence>
<proteinExistence type="predicted"/>
<dbReference type="EMBL" id="HQ291137">
    <property type="protein sequence ID" value="ADO19180.1"/>
    <property type="molecule type" value="Genomic_DNA"/>
</dbReference>
<reference evidence="1" key="1">
    <citation type="journal article" date="2011" name="Acta Physiol. Plant.">
        <title>An investigation on the genetic background of Nostoc flagelliforme by similarity analysis of its partial genomic DNA and phylogenetic comparison of deduced related species.</title>
        <authorList>
            <person name="Gao X."/>
            <person name="Liu K."/>
            <person name="Qiu B.S."/>
        </authorList>
    </citation>
    <scope>NUCLEOTIDE SEQUENCE</scope>
    <source>
        <strain evidence="1">Sunitezuoqi</strain>
    </source>
</reference>